<dbReference type="Proteomes" id="UP001382935">
    <property type="component" value="Chromosome"/>
</dbReference>
<proteinExistence type="predicted"/>
<protein>
    <submittedName>
        <fullName evidence="1">Uncharacterized protein</fullName>
    </submittedName>
</protein>
<gene>
    <name evidence="1" type="ORF">V6R86_02345</name>
</gene>
<sequence>MNMSSQDTAYYRKRIADEHARAAEAPTPEIAAVHEKLAHLYQSLTERLERSQADQDVEPSHDVA</sequence>
<organism evidence="1 2">
    <name type="scientific">Sphingomonas kaistensis</name>
    <dbReference type="NCBI Taxonomy" id="298708"/>
    <lineage>
        <taxon>Bacteria</taxon>
        <taxon>Pseudomonadati</taxon>
        <taxon>Pseudomonadota</taxon>
        <taxon>Alphaproteobacteria</taxon>
        <taxon>Sphingomonadales</taxon>
        <taxon>Sphingomonadaceae</taxon>
        <taxon>Sphingomonas</taxon>
    </lineage>
</organism>
<reference evidence="1 2" key="1">
    <citation type="submission" date="2024-02" db="EMBL/GenBank/DDBJ databases">
        <title>Full genome sequence of Sphingomonas kaistensis.</title>
        <authorList>
            <person name="Poletto B.L."/>
            <person name="Silva G."/>
            <person name="Galante D."/>
            <person name="Campos K.R."/>
            <person name="Santos M.B.N."/>
            <person name="Sacchi C.T."/>
        </authorList>
    </citation>
    <scope>NUCLEOTIDE SEQUENCE [LARGE SCALE GENOMIC DNA]</scope>
    <source>
        <strain evidence="1 2">MA4R</strain>
    </source>
</reference>
<evidence type="ECO:0000313" key="1">
    <source>
        <dbReference type="EMBL" id="WWM69562.1"/>
    </source>
</evidence>
<name>A0ABZ2G0A8_9SPHN</name>
<dbReference type="EMBL" id="CP145607">
    <property type="protein sequence ID" value="WWM69562.1"/>
    <property type="molecule type" value="Genomic_DNA"/>
</dbReference>
<accession>A0ABZ2G0A8</accession>
<dbReference type="RefSeq" id="WP_338501726.1">
    <property type="nucleotide sequence ID" value="NZ_CP145607.1"/>
</dbReference>
<evidence type="ECO:0000313" key="2">
    <source>
        <dbReference type="Proteomes" id="UP001382935"/>
    </source>
</evidence>
<keyword evidence="2" id="KW-1185">Reference proteome</keyword>